<gene>
    <name evidence="1" type="ORF">ACFFNX_07025</name>
</gene>
<keyword evidence="2" id="KW-1185">Reference proteome</keyword>
<feature type="non-terminal residue" evidence="1">
    <location>
        <position position="1"/>
    </location>
</feature>
<dbReference type="InterPro" id="IPR036465">
    <property type="entry name" value="vWFA_dom_sf"/>
</dbReference>
<dbReference type="RefSeq" id="WP_378197021.1">
    <property type="nucleotide sequence ID" value="NZ_JBHLZP010000032.1"/>
</dbReference>
<dbReference type="InterPro" id="IPR008912">
    <property type="entry name" value="Uncharacterised_CoxE"/>
</dbReference>
<dbReference type="EMBL" id="JBHLZP010000032">
    <property type="protein sequence ID" value="MFB9831938.1"/>
    <property type="molecule type" value="Genomic_DNA"/>
</dbReference>
<proteinExistence type="predicted"/>
<comment type="caution">
    <text evidence="1">The sequence shown here is derived from an EMBL/GenBank/DDBJ whole genome shotgun (WGS) entry which is preliminary data.</text>
</comment>
<dbReference type="PANTHER" id="PTHR39338">
    <property type="entry name" value="BLL5662 PROTEIN-RELATED"/>
    <property type="match status" value="1"/>
</dbReference>
<evidence type="ECO:0000313" key="2">
    <source>
        <dbReference type="Proteomes" id="UP001589627"/>
    </source>
</evidence>
<accession>A0ABV5YA85</accession>
<dbReference type="CDD" id="cd00198">
    <property type="entry name" value="vWFA"/>
    <property type="match status" value="1"/>
</dbReference>
<sequence>RRRADHRGRRIALRATLARSRRTGWEPVELVRERAVDRPRRVVMLCDVSQSMQAQTPAYFHLMRALALTSDAELFAFSTTLTRLTAVLRHRSAEVTVEQATARVFDRFGGTRIATNVRALLSSHHGEKLRGAVVIIGSDGWDSDPPEELATAMSRLRRRAYRVTWMNPRAAAPGFEPRVAAMAAALPYCDDLLPGDTFRSLRQVIATIARVRLSGA</sequence>
<organism evidence="1 2">
    <name type="scientific">Actinoallomurus acaciae</name>
    <dbReference type="NCBI Taxonomy" id="502577"/>
    <lineage>
        <taxon>Bacteria</taxon>
        <taxon>Bacillati</taxon>
        <taxon>Actinomycetota</taxon>
        <taxon>Actinomycetes</taxon>
        <taxon>Streptosporangiales</taxon>
        <taxon>Thermomonosporaceae</taxon>
        <taxon>Actinoallomurus</taxon>
    </lineage>
</organism>
<reference evidence="1 2" key="1">
    <citation type="submission" date="2024-09" db="EMBL/GenBank/DDBJ databases">
        <authorList>
            <person name="Sun Q."/>
            <person name="Mori K."/>
        </authorList>
    </citation>
    <scope>NUCLEOTIDE SEQUENCE [LARGE SCALE GENOMIC DNA]</scope>
    <source>
        <strain evidence="1 2">TBRC 0563</strain>
    </source>
</reference>
<dbReference type="SUPFAM" id="SSF53300">
    <property type="entry name" value="vWA-like"/>
    <property type="match status" value="1"/>
</dbReference>
<name>A0ABV5YA85_9ACTN</name>
<protein>
    <submittedName>
        <fullName evidence="1">VWA domain-containing protein</fullName>
    </submittedName>
</protein>
<evidence type="ECO:0000313" key="1">
    <source>
        <dbReference type="EMBL" id="MFB9831938.1"/>
    </source>
</evidence>
<dbReference type="PANTHER" id="PTHR39338:SF6">
    <property type="entry name" value="BLL5662 PROTEIN"/>
    <property type="match status" value="1"/>
</dbReference>
<dbReference type="Pfam" id="PF05762">
    <property type="entry name" value="VWA_CoxE"/>
    <property type="match status" value="1"/>
</dbReference>
<dbReference type="Proteomes" id="UP001589627">
    <property type="component" value="Unassembled WGS sequence"/>
</dbReference>